<dbReference type="SMART" id="SM00679">
    <property type="entry name" value="CTNS"/>
    <property type="match status" value="2"/>
</dbReference>
<evidence type="ECO:0000256" key="7">
    <source>
        <dbReference type="SAM" id="Phobius"/>
    </source>
</evidence>
<reference evidence="8" key="1">
    <citation type="submission" date="2013-12" db="EMBL/GenBank/DDBJ databases">
        <authorList>
            <person name="Genoscope - CEA"/>
        </authorList>
    </citation>
    <scope>NUCLEOTIDE SEQUENCE</scope>
    <source>
        <strain evidence="8">CBS 1993</strain>
    </source>
</reference>
<feature type="transmembrane region" description="Helical" evidence="7">
    <location>
        <begin position="196"/>
        <end position="214"/>
    </location>
</feature>
<evidence type="ECO:0000313" key="8">
    <source>
        <dbReference type="EMBL" id="CDK26785.1"/>
    </source>
</evidence>
<proteinExistence type="predicted"/>
<dbReference type="PANTHER" id="PTHR13131">
    <property type="entry name" value="CYSTINOSIN"/>
    <property type="match status" value="1"/>
</dbReference>
<keyword evidence="3 7" id="KW-0812">Transmembrane</keyword>
<gene>
    <name evidence="8" type="ORF">KUCA_T00002759001</name>
</gene>
<accession>W6MW17</accession>
<evidence type="ECO:0000256" key="5">
    <source>
        <dbReference type="ARBA" id="ARBA00022989"/>
    </source>
</evidence>
<evidence type="ECO:0000256" key="2">
    <source>
        <dbReference type="ARBA" id="ARBA00022448"/>
    </source>
</evidence>
<dbReference type="GO" id="GO:0000324">
    <property type="term" value="C:fungal-type vacuole"/>
    <property type="evidence" value="ECO:0007669"/>
    <property type="project" value="TreeGrafter"/>
</dbReference>
<dbReference type="PANTHER" id="PTHR13131:SF5">
    <property type="entry name" value="CYSTINOSIN"/>
    <property type="match status" value="1"/>
</dbReference>
<dbReference type="Proteomes" id="UP000019384">
    <property type="component" value="Unassembled WGS sequence"/>
</dbReference>
<dbReference type="RefSeq" id="XP_022458784.1">
    <property type="nucleotide sequence ID" value="XM_022603039.1"/>
</dbReference>
<dbReference type="GO" id="GO:0015184">
    <property type="term" value="F:L-cystine transmembrane transporter activity"/>
    <property type="evidence" value="ECO:0007669"/>
    <property type="project" value="TreeGrafter"/>
</dbReference>
<evidence type="ECO:0000313" key="9">
    <source>
        <dbReference type="Proteomes" id="UP000019384"/>
    </source>
</evidence>
<dbReference type="Gene3D" id="1.20.1280.290">
    <property type="match status" value="1"/>
</dbReference>
<evidence type="ECO:0000256" key="6">
    <source>
        <dbReference type="ARBA" id="ARBA00023136"/>
    </source>
</evidence>
<dbReference type="AlphaFoldDB" id="W6MW17"/>
<dbReference type="InterPro" id="IPR005282">
    <property type="entry name" value="LC_transporter"/>
</dbReference>
<feature type="transmembrane region" description="Helical" evidence="7">
    <location>
        <begin position="43"/>
        <end position="61"/>
    </location>
</feature>
<dbReference type="STRING" id="1382522.W6MW17"/>
<dbReference type="GO" id="GO:0005774">
    <property type="term" value="C:vacuolar membrane"/>
    <property type="evidence" value="ECO:0007669"/>
    <property type="project" value="TreeGrafter"/>
</dbReference>
<feature type="transmembrane region" description="Helical" evidence="7">
    <location>
        <begin position="234"/>
        <end position="253"/>
    </location>
</feature>
<keyword evidence="5 7" id="KW-1133">Transmembrane helix</keyword>
<dbReference type="HOGENOM" id="CLU_046327_0_0_1"/>
<sequence>MSALPIVAKAAGWIYTLAWGIGFYPPLLTNIKLWSIQGLSMDFIYFNHFGYVLYTIYYGMLRFNSCVRQQYSDRYTLPSDPSPRMPLIKTNDFLFALHGLCVQSVLISQAYWWGFAKNDNQIVSKTCKRAISSVVLYGVGMGLYVYHTGGDNPIGWEWLDLFTSLGLLKIAMSVCKNIPQIYYNYKRKSTHGWPIVMIWLDCVGAVLSLTQLVIDAIEVGDLKSVFNNLPKFLLSVEASLADIVFFLQHYYWYYNADVQRYGDYKAGLAEDEQFLEEHRHDHDHLLENEETGTSQEQVCSVKSTDEGEMQRLLI</sequence>
<evidence type="ECO:0000256" key="1">
    <source>
        <dbReference type="ARBA" id="ARBA00004127"/>
    </source>
</evidence>
<feature type="transmembrane region" description="Helical" evidence="7">
    <location>
        <begin position="93"/>
        <end position="115"/>
    </location>
</feature>
<evidence type="ECO:0008006" key="10">
    <source>
        <dbReference type="Google" id="ProtNLM"/>
    </source>
</evidence>
<dbReference type="GeneID" id="34520172"/>
<organism evidence="8 9">
    <name type="scientific">Kuraishia capsulata CBS 1993</name>
    <dbReference type="NCBI Taxonomy" id="1382522"/>
    <lineage>
        <taxon>Eukaryota</taxon>
        <taxon>Fungi</taxon>
        <taxon>Dikarya</taxon>
        <taxon>Ascomycota</taxon>
        <taxon>Saccharomycotina</taxon>
        <taxon>Pichiomycetes</taxon>
        <taxon>Pichiales</taxon>
        <taxon>Pichiaceae</taxon>
        <taxon>Kuraishia</taxon>
    </lineage>
</organism>
<reference evidence="8" key="2">
    <citation type="submission" date="2014-02" db="EMBL/GenBank/DDBJ databases">
        <title>Complete DNA sequence of /Kuraishia capsulata/ illustrates novel genomic features among budding yeasts (/Saccharomycotina/).</title>
        <authorList>
            <person name="Morales L."/>
            <person name="Noel B."/>
            <person name="Porcel B."/>
            <person name="Marcet-Houben M."/>
            <person name="Hullo M-F."/>
            <person name="Sacerdot C."/>
            <person name="Tekaia F."/>
            <person name="Leh-Louis V."/>
            <person name="Despons L."/>
            <person name="Khanna V."/>
            <person name="Aury J-M."/>
            <person name="Barbe V."/>
            <person name="Couloux A."/>
            <person name="Labadie K."/>
            <person name="Pelletier E."/>
            <person name="Souciet J-L."/>
            <person name="Boekhout T."/>
            <person name="Gabaldon T."/>
            <person name="Wincker P."/>
            <person name="Dujon B."/>
        </authorList>
    </citation>
    <scope>NUCLEOTIDE SEQUENCE</scope>
    <source>
        <strain evidence="8">CBS 1993</strain>
    </source>
</reference>
<protein>
    <recommendedName>
        <fullName evidence="10">Cystinosin</fullName>
    </recommendedName>
</protein>
<dbReference type="OrthoDB" id="75720at2759"/>
<feature type="transmembrane region" description="Helical" evidence="7">
    <location>
        <begin position="12"/>
        <end position="31"/>
    </location>
</feature>
<keyword evidence="2" id="KW-0813">Transport</keyword>
<keyword evidence="4" id="KW-0677">Repeat</keyword>
<keyword evidence="6 7" id="KW-0472">Membrane</keyword>
<dbReference type="Pfam" id="PF04193">
    <property type="entry name" value="PQ-loop"/>
    <property type="match status" value="2"/>
</dbReference>
<feature type="transmembrane region" description="Helical" evidence="7">
    <location>
        <begin position="127"/>
        <end position="146"/>
    </location>
</feature>
<evidence type="ECO:0000256" key="4">
    <source>
        <dbReference type="ARBA" id="ARBA00022737"/>
    </source>
</evidence>
<evidence type="ECO:0000256" key="3">
    <source>
        <dbReference type="ARBA" id="ARBA00022692"/>
    </source>
</evidence>
<keyword evidence="9" id="KW-1185">Reference proteome</keyword>
<dbReference type="InterPro" id="IPR006603">
    <property type="entry name" value="PQ-loop_rpt"/>
</dbReference>
<comment type="subcellular location">
    <subcellularLocation>
        <location evidence="1">Endomembrane system</location>
        <topology evidence="1">Multi-pass membrane protein</topology>
    </subcellularLocation>
</comment>
<dbReference type="GO" id="GO:0012505">
    <property type="term" value="C:endomembrane system"/>
    <property type="evidence" value="ECO:0007669"/>
    <property type="project" value="UniProtKB-SubCell"/>
</dbReference>
<name>W6MW17_9ASCO</name>
<dbReference type="EMBL" id="HG793127">
    <property type="protein sequence ID" value="CDK26785.1"/>
    <property type="molecule type" value="Genomic_DNA"/>
</dbReference>